<dbReference type="Pfam" id="PF05108">
    <property type="entry name" value="T7SS_ESX1_EccB"/>
    <property type="match status" value="1"/>
</dbReference>
<dbReference type="RefSeq" id="WP_269607656.1">
    <property type="nucleotide sequence ID" value="NZ_JAPWIJ010000010.1"/>
</dbReference>
<protein>
    <submittedName>
        <fullName evidence="11">Type VII secretion protein EccB</fullName>
    </submittedName>
</protein>
<comment type="similarity">
    <text evidence="2">Belongs to the EccB family.</text>
</comment>
<dbReference type="PANTHER" id="PTHR40765:SF2">
    <property type="entry name" value="ESX-2 SECRETION SYSTEM ATPASE ECCB2"/>
    <property type="match status" value="1"/>
</dbReference>
<keyword evidence="8 10" id="KW-1133">Transmembrane helix</keyword>
<evidence type="ECO:0000256" key="1">
    <source>
        <dbReference type="ARBA" id="ARBA00004162"/>
    </source>
</evidence>
<dbReference type="PANTHER" id="PTHR40765">
    <property type="entry name" value="ESX-2 SECRETION SYSTEM ATPASE ECCB2"/>
    <property type="match status" value="1"/>
</dbReference>
<keyword evidence="5" id="KW-0547">Nucleotide-binding</keyword>
<dbReference type="InterPro" id="IPR042485">
    <property type="entry name" value="T7SS_EccB_R3"/>
</dbReference>
<keyword evidence="4 10" id="KW-0812">Transmembrane</keyword>
<dbReference type="NCBIfam" id="TIGR03919">
    <property type="entry name" value="T7SS_EccB"/>
    <property type="match status" value="1"/>
</dbReference>
<reference evidence="11" key="1">
    <citation type="submission" date="2022-12" db="EMBL/GenBank/DDBJ databases">
        <authorList>
            <person name="Krivoruchko A.V."/>
            <person name="Elkin A."/>
        </authorList>
    </citation>
    <scope>NUCLEOTIDE SEQUENCE</scope>
    <source>
        <strain evidence="11">IEGM 1391</strain>
    </source>
</reference>
<evidence type="ECO:0000256" key="6">
    <source>
        <dbReference type="ARBA" id="ARBA00022801"/>
    </source>
</evidence>
<name>A0ABT4MJR4_9NOCA</name>
<evidence type="ECO:0000256" key="7">
    <source>
        <dbReference type="ARBA" id="ARBA00022840"/>
    </source>
</evidence>
<gene>
    <name evidence="11" type="primary">eccB</name>
    <name evidence="11" type="ORF">O4220_22120</name>
</gene>
<evidence type="ECO:0000256" key="5">
    <source>
        <dbReference type="ARBA" id="ARBA00022741"/>
    </source>
</evidence>
<keyword evidence="7" id="KW-0067">ATP-binding</keyword>
<evidence type="ECO:0000313" key="12">
    <source>
        <dbReference type="Proteomes" id="UP001081071"/>
    </source>
</evidence>
<evidence type="ECO:0000256" key="8">
    <source>
        <dbReference type="ARBA" id="ARBA00022989"/>
    </source>
</evidence>
<evidence type="ECO:0000256" key="2">
    <source>
        <dbReference type="ARBA" id="ARBA00008149"/>
    </source>
</evidence>
<sequence length="484" mass="49956">MASTPTTKWQVGGYRFLVRRMEHALIRRDARMLHDPMKSQSRALLVGVVIACVGLAGCAALALFRPQDKIGDASIVVGKDSAAMFVKVDDVFHPVLNLASARLVVGKPDDPLTVKESELASRPRGALVGIPGAPSALPHDADGRAEAWSVCDTLDPIAGVTSTTVVAGDLRYDDSAAPLADTEAFLWTSNGTAYLVHDGTKSPVDLADRAVIRALGLEEATPSPVSVGLLNSVPQSPAVAAPFIPRAGEAPQFPFDGRPIGSVVKVAGRDVQYYVVLEDGIQAISETAALLIKFTDSQGSPDIAAVNPDVLRDAPKTSVGLSVSTFPATTPVIVDAGERPVNCLTWEPLEVADGGPSARLVESAGRGLPLESGAQPVTLAQSDGGGDAVDQVYLAPGSGGFVRSTGISTSSTRQDSVFFVADTGVRYGVEGSEAASALGFGPPAPAPWPILQLLGSGPTLGRGQALTMHDGVAPDPQAAALPTK</sequence>
<keyword evidence="6" id="KW-0378">Hydrolase</keyword>
<evidence type="ECO:0000256" key="10">
    <source>
        <dbReference type="SAM" id="Phobius"/>
    </source>
</evidence>
<accession>A0ABT4MJR4</accession>
<keyword evidence="9 10" id="KW-0472">Membrane</keyword>
<evidence type="ECO:0000256" key="4">
    <source>
        <dbReference type="ARBA" id="ARBA00022692"/>
    </source>
</evidence>
<dbReference type="InterPro" id="IPR007795">
    <property type="entry name" value="T7SS_EccB"/>
</dbReference>
<evidence type="ECO:0000256" key="3">
    <source>
        <dbReference type="ARBA" id="ARBA00022475"/>
    </source>
</evidence>
<dbReference type="Gene3D" id="3.30.2390.20">
    <property type="entry name" value="Type VII secretion system EccB, repeat 1 domain"/>
    <property type="match status" value="1"/>
</dbReference>
<keyword evidence="3" id="KW-1003">Cell membrane</keyword>
<comment type="subcellular location">
    <subcellularLocation>
        <location evidence="1">Cell membrane</location>
        <topology evidence="1">Single-pass membrane protein</topology>
    </subcellularLocation>
</comment>
<dbReference type="Proteomes" id="UP001081071">
    <property type="component" value="Unassembled WGS sequence"/>
</dbReference>
<keyword evidence="12" id="KW-1185">Reference proteome</keyword>
<organism evidence="11 12">
    <name type="scientific">Rhodococcus ruber</name>
    <dbReference type="NCBI Taxonomy" id="1830"/>
    <lineage>
        <taxon>Bacteria</taxon>
        <taxon>Bacillati</taxon>
        <taxon>Actinomycetota</taxon>
        <taxon>Actinomycetes</taxon>
        <taxon>Mycobacteriales</taxon>
        <taxon>Nocardiaceae</taxon>
        <taxon>Rhodococcus</taxon>
    </lineage>
</organism>
<evidence type="ECO:0000256" key="9">
    <source>
        <dbReference type="ARBA" id="ARBA00023136"/>
    </source>
</evidence>
<proteinExistence type="inferred from homology"/>
<dbReference type="Gene3D" id="2.40.50.910">
    <property type="entry name" value="Type VII secretion system EccB, repeat 3 domain"/>
    <property type="match status" value="1"/>
</dbReference>
<comment type="caution">
    <text evidence="11">The sequence shown here is derived from an EMBL/GenBank/DDBJ whole genome shotgun (WGS) entry which is preliminary data.</text>
</comment>
<dbReference type="InterPro" id="IPR044857">
    <property type="entry name" value="T7SS_EccB_R1"/>
</dbReference>
<evidence type="ECO:0000313" key="11">
    <source>
        <dbReference type="EMBL" id="MCZ4521219.1"/>
    </source>
</evidence>
<dbReference type="EMBL" id="JAPWIJ010000010">
    <property type="protein sequence ID" value="MCZ4521219.1"/>
    <property type="molecule type" value="Genomic_DNA"/>
</dbReference>
<feature type="transmembrane region" description="Helical" evidence="10">
    <location>
        <begin position="43"/>
        <end position="64"/>
    </location>
</feature>